<evidence type="ECO:0000313" key="2">
    <source>
        <dbReference type="Proteomes" id="UP000326112"/>
    </source>
</evidence>
<dbReference type="EMBL" id="VUAZ01000050">
    <property type="protein sequence ID" value="MPR02285.1"/>
    <property type="molecule type" value="Genomic_DNA"/>
</dbReference>
<reference evidence="1 2" key="1">
    <citation type="journal article" date="2020" name="Int. J. Syst. Evol. Microbiol.">
        <title>Pseudomonas kitaguniensis sp. nov., a pathogen causing bacterial rot of Welsh onion in Japan.</title>
        <authorList>
            <person name="Sawada H."/>
            <person name="Fujikawa T."/>
            <person name="Nishiwaki Y."/>
            <person name="Horita H."/>
        </authorList>
    </citation>
    <scope>NUCLEOTIDE SEQUENCE [LARGE SCALE GENOMIC DNA]</scope>
    <source>
        <strain evidence="1 2">MAFF 212408</strain>
    </source>
</reference>
<dbReference type="Proteomes" id="UP000326112">
    <property type="component" value="Unassembled WGS sequence"/>
</dbReference>
<reference evidence="1 2" key="2">
    <citation type="journal article" date="2023" name="Plant Pathol.">
        <title>Dismantling and reorganizing Pseudomonas marginalis sensu#lato.</title>
        <authorList>
            <person name="Sawada H."/>
            <person name="Fujikawa T."/>
            <person name="Satou M."/>
        </authorList>
    </citation>
    <scope>NUCLEOTIDE SEQUENCE [LARGE SCALE GENOMIC DNA]</scope>
    <source>
        <strain evidence="1 2">MAFF 212408</strain>
    </source>
</reference>
<evidence type="ECO:0008006" key="3">
    <source>
        <dbReference type="Google" id="ProtNLM"/>
    </source>
</evidence>
<proteinExistence type="predicted"/>
<protein>
    <recommendedName>
        <fullName evidence="3">Ig-like domain-containing protein</fullName>
    </recommendedName>
</protein>
<evidence type="ECO:0000313" key="1">
    <source>
        <dbReference type="EMBL" id="MPR02285.1"/>
    </source>
</evidence>
<gene>
    <name evidence="1" type="ORF">F0169_09460</name>
</gene>
<name>A0A5N7KKN2_9PSED</name>
<sequence length="679" mass="71924">MSTKISARAAALLAGPVTLEPTSIVEALNPLTGLISAATAGVGITLTCPLGAVSDDGDWIEVQQQDLTKPLPNWIKIHGPIQFTLPAAGNSIDIAIPAPLGAGGFVHGQFQLRHLLYVNSFDDTGAERPSDALEFSAGTPFKVDRIAPYASLITRDVPPVSVYTGTLPVGAPLTQTIINADGGLPFTIPDNAYPLPSGQWELGDTLRYYWSQGLIPLPAVEVGATVPPRLMLQTGNTFTVPASAVAGSGNWNLFYTITDAAGNVSRPSVVSNFLVALLPAPEQREIFIPLAPAPEGGSLDNLLNIADYLAVIEAHVRTYLNHQPTLDQIQLKWGVQPFTAVSSTFTNFPLIYSGGALNPLIIADYANRRGPQPTAVQYRIVRNGETFDSLIKTINVDLSVTGPENPGLPGSRNPALNQAHIFGEGSLVPDVLTAEHANKPITVQIVLWTAADLPAPGQWIHVVGDDGIAVLPPFEITVQLPGDTISFTIPWASNLIKFNGPQNIHYFVAPSATPAPADNLNRAPDTPITVTDVVTITLAPPQFVRVLGSGPSTIWNCDSFGPRPQVTPADYDGRIFVPADARLVLGATLTLSVRVFAPRTGVPTADETRTFTQTITPAVVASGFTFIVPFDLLKIGRLGRVEATSIARISGNISGRGNASVNSRAALSNSFCDFSPLTP</sequence>
<organism evidence="1 2">
    <name type="scientific">Pseudomonas kitaguniensis</name>
    <dbReference type="NCBI Taxonomy" id="2607908"/>
    <lineage>
        <taxon>Bacteria</taxon>
        <taxon>Pseudomonadati</taxon>
        <taxon>Pseudomonadota</taxon>
        <taxon>Gammaproteobacteria</taxon>
        <taxon>Pseudomonadales</taxon>
        <taxon>Pseudomonadaceae</taxon>
        <taxon>Pseudomonas</taxon>
    </lineage>
</organism>
<dbReference type="RefSeq" id="WP_152746339.1">
    <property type="nucleotide sequence ID" value="NZ_VUAZ01000050.1"/>
</dbReference>
<accession>A0A5N7KKN2</accession>
<keyword evidence="2" id="KW-1185">Reference proteome</keyword>
<comment type="caution">
    <text evidence="1">The sequence shown here is derived from an EMBL/GenBank/DDBJ whole genome shotgun (WGS) entry which is preliminary data.</text>
</comment>